<sequence length="321" mass="36560">MAKNTDFDFLVGSWDVEHRRLKDLLVGSDEWLASAGSRATARTYLDGAVSVDEITFPAAGVSGMSLRLFSEATGEWSIYWVSSRDGIVGPPVRGSWHDGSCRLIGDDVHSDGTPVRMTYEWSAITAASARWQQAYSADGERTWETNWVMDFDRTSRHPVDVPADHLPKVTGDFDFLTGTWRVRHRKLRSRLTGCTEWDEFENTFEARTHFNGGISIDEGEFSHPSTYRGMTFRVYDVAAREWVLHWLDSRTLEMDRAPVRGRFDGGVGEFVAEDTHDGRPVVCRYRWTVLSPESATWEQALSTDDGRTWETNWTMRETRIA</sequence>
<name>A0A841BX50_9ACTN</name>
<comment type="caution">
    <text evidence="1">The sequence shown here is derived from an EMBL/GenBank/DDBJ whole genome shotgun (WGS) entry which is preliminary data.</text>
</comment>
<reference evidence="1 2" key="1">
    <citation type="submission" date="2020-08" db="EMBL/GenBank/DDBJ databases">
        <title>Sequencing the genomes of 1000 actinobacteria strains.</title>
        <authorList>
            <person name="Klenk H.-P."/>
        </authorList>
    </citation>
    <scope>NUCLEOTIDE SEQUENCE [LARGE SCALE GENOMIC DNA]</scope>
    <source>
        <strain evidence="1 2">DSM 45362</strain>
    </source>
</reference>
<evidence type="ECO:0000313" key="1">
    <source>
        <dbReference type="EMBL" id="MBB5873717.1"/>
    </source>
</evidence>
<gene>
    <name evidence="1" type="ORF">F4553_007151</name>
</gene>
<keyword evidence="2" id="KW-1185">Reference proteome</keyword>
<dbReference type="RefSeq" id="WP_246467568.1">
    <property type="nucleotide sequence ID" value="NZ_JACHMN010000003.1"/>
</dbReference>
<evidence type="ECO:0000313" key="2">
    <source>
        <dbReference type="Proteomes" id="UP000587527"/>
    </source>
</evidence>
<dbReference type="AlphaFoldDB" id="A0A841BX50"/>
<proteinExistence type="predicted"/>
<evidence type="ECO:0008006" key="3">
    <source>
        <dbReference type="Google" id="ProtNLM"/>
    </source>
</evidence>
<organism evidence="1 2">
    <name type="scientific">Allocatelliglobosispora scoriae</name>
    <dbReference type="NCBI Taxonomy" id="643052"/>
    <lineage>
        <taxon>Bacteria</taxon>
        <taxon>Bacillati</taxon>
        <taxon>Actinomycetota</taxon>
        <taxon>Actinomycetes</taxon>
        <taxon>Micromonosporales</taxon>
        <taxon>Micromonosporaceae</taxon>
        <taxon>Allocatelliglobosispora</taxon>
    </lineage>
</organism>
<protein>
    <recommendedName>
        <fullName evidence="3">DUF1579 domain-containing protein</fullName>
    </recommendedName>
</protein>
<dbReference type="EMBL" id="JACHMN010000003">
    <property type="protein sequence ID" value="MBB5873717.1"/>
    <property type="molecule type" value="Genomic_DNA"/>
</dbReference>
<dbReference type="Proteomes" id="UP000587527">
    <property type="component" value="Unassembled WGS sequence"/>
</dbReference>
<accession>A0A841BX50</accession>